<gene>
    <name evidence="1" type="primary">AMV212</name>
</gene>
<dbReference type="KEGG" id="vg:1494802"/>
<reference evidence="1 2" key="1">
    <citation type="journal article" date="2000" name="Virology">
        <title>Complete genomic sequence of the Amsacta moorei entomopoxvirus: analysis and comparison with other poxviruses.</title>
        <authorList>
            <person name="Bawden A.L."/>
            <person name="Glassberg K.J."/>
            <person name="Diggans J."/>
            <person name="Shaw R."/>
            <person name="Farmerie W."/>
            <person name="Moyer R.W."/>
        </authorList>
    </citation>
    <scope>NUCLEOTIDE SEQUENCE [LARGE SCALE GENOMIC DNA]</scope>
</reference>
<dbReference type="Proteomes" id="UP000000872">
    <property type="component" value="Segment"/>
</dbReference>
<evidence type="ECO:0000313" key="1">
    <source>
        <dbReference type="EMBL" id="AAG02918.1"/>
    </source>
</evidence>
<sequence>MDADILFLNNKKLYILTLSDIYVDNYILINSKLKYKFMEYNNGYVWSNIENINVRKIKQIINNRDYTGLNGTYVDGEIPRDNSNIKSIKIYNFYDNFVYNYEKSKILDEYYFNNINNLKCFDNNDECKKILYSNSNNKYDINRNIDIHKYEKDILSYNNIPIIFYINTKINLNINDLKLTNKIKIGKFYIFKVLIINNNTDIGRVVISPNLIDMMEEYAGIALFSDIKAFGNFNYYIDCYYDSDDEWSYPNHYPIIPPSIHGLKNIEKFIPYLKNISEHNIIRK</sequence>
<protein>
    <submittedName>
        <fullName evidence="1">AMV212</fullName>
    </submittedName>
</protein>
<keyword evidence="2" id="KW-1185">Reference proteome</keyword>
<organism evidence="1 2">
    <name type="scientific">Amsacta moorei entomopoxvirus</name>
    <name type="common">AmEPV</name>
    <dbReference type="NCBI Taxonomy" id="28321"/>
    <lineage>
        <taxon>Viruses</taxon>
        <taxon>Varidnaviria</taxon>
        <taxon>Bamfordvirae</taxon>
        <taxon>Nucleocytoviricota</taxon>
        <taxon>Pokkesviricetes</taxon>
        <taxon>Chitovirales</taxon>
        <taxon>Poxviridae</taxon>
        <taxon>Entomopoxvirinae</taxon>
        <taxon>Betaentomopoxvirus</taxon>
    </lineage>
</organism>
<dbReference type="OrthoDB" id="37364at10239"/>
<name>Q9EMJ4_AMEPV</name>
<accession>Q9EMJ4</accession>
<proteinExistence type="predicted"/>
<dbReference type="EMBL" id="AF250284">
    <property type="protein sequence ID" value="AAG02918.1"/>
    <property type="molecule type" value="Genomic_DNA"/>
</dbReference>
<organismHost>
    <name type="scientific">Amsacta</name>
    <dbReference type="NCBI Taxonomy" id="340055"/>
</organismHost>
<dbReference type="GeneID" id="1494802"/>
<evidence type="ECO:0000313" key="2">
    <source>
        <dbReference type="Proteomes" id="UP000000872"/>
    </source>
</evidence>
<dbReference type="RefSeq" id="NP_064994.1">
    <property type="nucleotide sequence ID" value="NC_002520.1"/>
</dbReference>